<name>A0A6G9YMA3_9NOCA</name>
<dbReference type="PROSITE" id="PS00012">
    <property type="entry name" value="PHOSPHOPANTETHEINE"/>
    <property type="match status" value="1"/>
</dbReference>
<dbReference type="InterPro" id="IPR036736">
    <property type="entry name" value="ACP-like_sf"/>
</dbReference>
<gene>
    <name evidence="4" type="ORF">F5544_31055</name>
</gene>
<dbReference type="EMBL" id="CP046172">
    <property type="protein sequence ID" value="QIS14053.1"/>
    <property type="molecule type" value="Genomic_DNA"/>
</dbReference>
<evidence type="ECO:0000313" key="5">
    <source>
        <dbReference type="Proteomes" id="UP000503540"/>
    </source>
</evidence>
<proteinExistence type="predicted"/>
<dbReference type="AlphaFoldDB" id="A0A6G9YMA3"/>
<feature type="domain" description="Carrier" evidence="3">
    <location>
        <begin position="1"/>
        <end position="81"/>
    </location>
</feature>
<keyword evidence="1" id="KW-0596">Phosphopantetheine</keyword>
<dbReference type="RefSeq" id="WP_167476510.1">
    <property type="nucleotide sequence ID" value="NZ_CP046172.1"/>
</dbReference>
<keyword evidence="5" id="KW-1185">Reference proteome</keyword>
<evidence type="ECO:0000259" key="3">
    <source>
        <dbReference type="PROSITE" id="PS50075"/>
    </source>
</evidence>
<dbReference type="SUPFAM" id="SSF47336">
    <property type="entry name" value="ACP-like"/>
    <property type="match status" value="1"/>
</dbReference>
<dbReference type="Pfam" id="PF00550">
    <property type="entry name" value="PP-binding"/>
    <property type="match status" value="1"/>
</dbReference>
<keyword evidence="2" id="KW-0597">Phosphoprotein</keyword>
<evidence type="ECO:0000256" key="1">
    <source>
        <dbReference type="ARBA" id="ARBA00022450"/>
    </source>
</evidence>
<evidence type="ECO:0000256" key="2">
    <source>
        <dbReference type="ARBA" id="ARBA00022553"/>
    </source>
</evidence>
<evidence type="ECO:0000313" key="4">
    <source>
        <dbReference type="EMBL" id="QIS14053.1"/>
    </source>
</evidence>
<reference evidence="4 5" key="1">
    <citation type="journal article" date="2019" name="ACS Chem. Biol.">
        <title>Identification and Mobilization of a Cryptic Antibiotic Biosynthesis Gene Locus from a Human-Pathogenic Nocardia Isolate.</title>
        <authorList>
            <person name="Herisse M."/>
            <person name="Ishida K."/>
            <person name="Porter J.L."/>
            <person name="Howden B."/>
            <person name="Hertweck C."/>
            <person name="Stinear T.P."/>
            <person name="Pidot S.J."/>
        </authorList>
    </citation>
    <scope>NUCLEOTIDE SEQUENCE [LARGE SCALE GENOMIC DNA]</scope>
    <source>
        <strain evidence="4 5">AUSMDU00012717</strain>
    </source>
</reference>
<dbReference type="Proteomes" id="UP000503540">
    <property type="component" value="Chromosome"/>
</dbReference>
<organism evidence="4 5">
    <name type="scientific">Nocardia arthritidis</name>
    <dbReference type="NCBI Taxonomy" id="228602"/>
    <lineage>
        <taxon>Bacteria</taxon>
        <taxon>Bacillati</taxon>
        <taxon>Actinomycetota</taxon>
        <taxon>Actinomycetes</taxon>
        <taxon>Mycobacteriales</taxon>
        <taxon>Nocardiaceae</taxon>
        <taxon>Nocardia</taxon>
    </lineage>
</organism>
<dbReference type="InterPro" id="IPR006162">
    <property type="entry name" value="Ppantetheine_attach_site"/>
</dbReference>
<dbReference type="PROSITE" id="PS50075">
    <property type="entry name" value="CARRIER"/>
    <property type="match status" value="1"/>
</dbReference>
<accession>A0A6G9YMA3</accession>
<dbReference type="Gene3D" id="1.10.1200.10">
    <property type="entry name" value="ACP-like"/>
    <property type="match status" value="1"/>
</dbReference>
<dbReference type="InterPro" id="IPR009081">
    <property type="entry name" value="PP-bd_ACP"/>
</dbReference>
<sequence>MSTVTGEDLFQILIASAGNPEIDVHENDFVDYQFEDLGYDSLALIEAAARVEQRYNVALPEEKLIEMTTPRQLLEFVNAAIADN</sequence>
<dbReference type="KEGG" id="nah:F5544_31055"/>
<protein>
    <submittedName>
        <fullName evidence="4">Actinorhodin polyketide synthase</fullName>
    </submittedName>
</protein>